<accession>A0A932CLE7</accession>
<reference evidence="2" key="1">
    <citation type="submission" date="2020-07" db="EMBL/GenBank/DDBJ databases">
        <title>Huge and variable diversity of episymbiotic CPR bacteria and DPANN archaea in groundwater ecosystems.</title>
        <authorList>
            <person name="He C.Y."/>
            <person name="Keren R."/>
            <person name="Whittaker M."/>
            <person name="Farag I.F."/>
            <person name="Doudna J."/>
            <person name="Cate J.H.D."/>
            <person name="Banfield J.F."/>
        </authorList>
    </citation>
    <scope>NUCLEOTIDE SEQUENCE</scope>
    <source>
        <strain evidence="2">NC_groundwater_672_Ag_B-0.1um_62_36</strain>
    </source>
</reference>
<dbReference type="InterPro" id="IPR003673">
    <property type="entry name" value="CoA-Trfase_fam_III"/>
</dbReference>
<dbReference type="EMBL" id="JACPRF010000033">
    <property type="protein sequence ID" value="MBI2875471.1"/>
    <property type="molecule type" value="Genomic_DNA"/>
</dbReference>
<dbReference type="InterPro" id="IPR050483">
    <property type="entry name" value="CoA-transferase_III_domain"/>
</dbReference>
<dbReference type="PANTHER" id="PTHR48207">
    <property type="entry name" value="SUCCINATE--HYDROXYMETHYLGLUTARATE COA-TRANSFERASE"/>
    <property type="match status" value="1"/>
</dbReference>
<dbReference type="PANTHER" id="PTHR48207:SF3">
    <property type="entry name" value="SUCCINATE--HYDROXYMETHYLGLUTARATE COA-TRANSFERASE"/>
    <property type="match status" value="1"/>
</dbReference>
<proteinExistence type="predicted"/>
<name>A0A932CLE7_UNCTE</name>
<evidence type="ECO:0000256" key="1">
    <source>
        <dbReference type="ARBA" id="ARBA00022679"/>
    </source>
</evidence>
<organism evidence="2 3">
    <name type="scientific">Tectimicrobiota bacterium</name>
    <dbReference type="NCBI Taxonomy" id="2528274"/>
    <lineage>
        <taxon>Bacteria</taxon>
        <taxon>Pseudomonadati</taxon>
        <taxon>Nitrospinota/Tectimicrobiota group</taxon>
        <taxon>Candidatus Tectimicrobiota</taxon>
    </lineage>
</organism>
<dbReference type="Proteomes" id="UP000769766">
    <property type="component" value="Unassembled WGS sequence"/>
</dbReference>
<dbReference type="Pfam" id="PF02515">
    <property type="entry name" value="CoA_transf_3"/>
    <property type="match status" value="1"/>
</dbReference>
<dbReference type="AlphaFoldDB" id="A0A932CLE7"/>
<dbReference type="InterPro" id="IPR023606">
    <property type="entry name" value="CoA-Trfase_III_dom_1_sf"/>
</dbReference>
<evidence type="ECO:0000313" key="2">
    <source>
        <dbReference type="EMBL" id="MBI2875471.1"/>
    </source>
</evidence>
<dbReference type="Gene3D" id="3.30.1540.10">
    <property type="entry name" value="formyl-coa transferase, domain 3"/>
    <property type="match status" value="1"/>
</dbReference>
<protein>
    <submittedName>
        <fullName evidence="2">CoA transferase</fullName>
    </submittedName>
</protein>
<keyword evidence="1 2" id="KW-0808">Transferase</keyword>
<dbReference type="Gene3D" id="3.40.50.10540">
    <property type="entry name" value="Crotonobetainyl-coa:carnitine coa-transferase, domain 1"/>
    <property type="match status" value="1"/>
</dbReference>
<sequence>MDARTFPIALPLQGIRVLDFTRVIAGPYCTQMLGDMGAEVIKIEQPGKGDDSRKLGPPFVQGESAYFLSFNRNKKSLALDLGTPPGRELIYRLVAQSDVVVDNFRPGVGQRLGIGYEALREIHPGIVVCSISAFGHSGPFREEPGYDITLQAISGTMSLTGEPGRAPVKIGIPIGDLAGGMFAAYGIVNALYARQQTGQGQFVDISLFDCQLALLSYMGGYYLMGGVVPQPVGTGHPNLVPYQAFKTQDGYLIVAIFTEDFWRQFCQALERPELLSDPRFVDNAHRAKHRQELIPILEAIMAERTTEAWCQRLQGMPVAPLNTVDKALEHPQAQAREMVVPLQHPQCEEIRVLGNPIKMDSTWGQGFDPPPLLGQHTAEILSDRLGLSREEIEALGQAGVVQLKTQR</sequence>
<dbReference type="GO" id="GO:0008410">
    <property type="term" value="F:CoA-transferase activity"/>
    <property type="evidence" value="ECO:0007669"/>
    <property type="project" value="TreeGrafter"/>
</dbReference>
<dbReference type="InterPro" id="IPR044855">
    <property type="entry name" value="CoA-Trfase_III_dom3_sf"/>
</dbReference>
<comment type="caution">
    <text evidence="2">The sequence shown here is derived from an EMBL/GenBank/DDBJ whole genome shotgun (WGS) entry which is preliminary data.</text>
</comment>
<gene>
    <name evidence="2" type="ORF">HYY20_01160</name>
</gene>
<dbReference type="SUPFAM" id="SSF89796">
    <property type="entry name" value="CoA-transferase family III (CaiB/BaiF)"/>
    <property type="match status" value="1"/>
</dbReference>
<evidence type="ECO:0000313" key="3">
    <source>
        <dbReference type="Proteomes" id="UP000769766"/>
    </source>
</evidence>